<dbReference type="NCBIfam" id="TIGR00150">
    <property type="entry name" value="T6A_YjeE"/>
    <property type="match status" value="1"/>
</dbReference>
<keyword evidence="7" id="KW-0547">Nucleotide-binding</keyword>
<evidence type="ECO:0000313" key="12">
    <source>
        <dbReference type="Proteomes" id="UP000192738"/>
    </source>
</evidence>
<comment type="similarity">
    <text evidence="2">Belongs to the TsaE family.</text>
</comment>
<keyword evidence="4" id="KW-0963">Cytoplasm</keyword>
<protein>
    <recommendedName>
        <fullName evidence="3">tRNA threonylcarbamoyladenosine biosynthesis protein TsaE</fullName>
    </recommendedName>
    <alternativeName>
        <fullName evidence="10">t(6)A37 threonylcarbamoyladenosine biosynthesis protein TsaE</fullName>
    </alternativeName>
</protein>
<keyword evidence="8" id="KW-0067">ATP-binding</keyword>
<dbReference type="GO" id="GO:0005524">
    <property type="term" value="F:ATP binding"/>
    <property type="evidence" value="ECO:0007669"/>
    <property type="project" value="UniProtKB-KW"/>
</dbReference>
<dbReference type="EMBL" id="FWXI01000030">
    <property type="protein sequence ID" value="SMD13111.1"/>
    <property type="molecule type" value="Genomic_DNA"/>
</dbReference>
<dbReference type="InterPro" id="IPR027417">
    <property type="entry name" value="P-loop_NTPase"/>
</dbReference>
<keyword evidence="12" id="KW-1185">Reference proteome</keyword>
<accession>A0A1W2ETX8</accession>
<evidence type="ECO:0000256" key="3">
    <source>
        <dbReference type="ARBA" id="ARBA00019010"/>
    </source>
</evidence>
<dbReference type="PANTHER" id="PTHR33540">
    <property type="entry name" value="TRNA THREONYLCARBAMOYLADENOSINE BIOSYNTHESIS PROTEIN TSAE"/>
    <property type="match status" value="1"/>
</dbReference>
<keyword evidence="9" id="KW-0460">Magnesium</keyword>
<evidence type="ECO:0000256" key="5">
    <source>
        <dbReference type="ARBA" id="ARBA00022694"/>
    </source>
</evidence>
<dbReference type="GO" id="GO:0002949">
    <property type="term" value="P:tRNA threonylcarbamoyladenosine modification"/>
    <property type="evidence" value="ECO:0007669"/>
    <property type="project" value="InterPro"/>
</dbReference>
<dbReference type="Pfam" id="PF02367">
    <property type="entry name" value="TsaE"/>
    <property type="match status" value="1"/>
</dbReference>
<comment type="subcellular location">
    <subcellularLocation>
        <location evidence="1">Cytoplasm</location>
    </subcellularLocation>
</comment>
<gene>
    <name evidence="11" type="ORF">SAMN04488500_13020</name>
</gene>
<dbReference type="InterPro" id="IPR003442">
    <property type="entry name" value="T6A_TsaE"/>
</dbReference>
<dbReference type="AlphaFoldDB" id="A0A1W2ETX8"/>
<keyword evidence="5" id="KW-0819">tRNA processing</keyword>
<keyword evidence="6" id="KW-0479">Metal-binding</keyword>
<evidence type="ECO:0000313" key="11">
    <source>
        <dbReference type="EMBL" id="SMD13111.1"/>
    </source>
</evidence>
<dbReference type="SUPFAM" id="SSF52540">
    <property type="entry name" value="P-loop containing nucleoside triphosphate hydrolases"/>
    <property type="match status" value="1"/>
</dbReference>
<evidence type="ECO:0000256" key="2">
    <source>
        <dbReference type="ARBA" id="ARBA00007599"/>
    </source>
</evidence>
<dbReference type="GO" id="GO:0046872">
    <property type="term" value="F:metal ion binding"/>
    <property type="evidence" value="ECO:0007669"/>
    <property type="project" value="UniProtKB-KW"/>
</dbReference>
<proteinExistence type="inferred from homology"/>
<dbReference type="PANTHER" id="PTHR33540:SF2">
    <property type="entry name" value="TRNA THREONYLCARBAMOYLADENOSINE BIOSYNTHESIS PROTEIN TSAE"/>
    <property type="match status" value="1"/>
</dbReference>
<dbReference type="OrthoDB" id="9815896at2"/>
<dbReference type="GO" id="GO:0005737">
    <property type="term" value="C:cytoplasm"/>
    <property type="evidence" value="ECO:0007669"/>
    <property type="project" value="UniProtKB-SubCell"/>
</dbReference>
<evidence type="ECO:0000256" key="8">
    <source>
        <dbReference type="ARBA" id="ARBA00022840"/>
    </source>
</evidence>
<evidence type="ECO:0000256" key="9">
    <source>
        <dbReference type="ARBA" id="ARBA00022842"/>
    </source>
</evidence>
<dbReference type="RefSeq" id="WP_084578219.1">
    <property type="nucleotide sequence ID" value="NZ_CP155572.1"/>
</dbReference>
<sequence length="164" mass="17925">MLVFKAKSPDETFTFGQNMAKSLLPGDVLCLSGNLGAGKTLLSQGIADGLKVADAVSSPTFTVLNVYEGVAGSGQELSIYHFDLYRLDHPAELADIGFDHYVAAGGIAIIEWPEKFPEFLPEEHLWLTIEPGDCPNDRVISLKAEGARYTELCEELKQFAHTCY</sequence>
<evidence type="ECO:0000256" key="1">
    <source>
        <dbReference type="ARBA" id="ARBA00004496"/>
    </source>
</evidence>
<dbReference type="STRING" id="112901.SAMN04488500_13020"/>
<evidence type="ECO:0000256" key="6">
    <source>
        <dbReference type="ARBA" id="ARBA00022723"/>
    </source>
</evidence>
<evidence type="ECO:0000256" key="4">
    <source>
        <dbReference type="ARBA" id="ARBA00022490"/>
    </source>
</evidence>
<evidence type="ECO:0000256" key="7">
    <source>
        <dbReference type="ARBA" id="ARBA00022741"/>
    </source>
</evidence>
<dbReference type="Proteomes" id="UP000192738">
    <property type="component" value="Unassembled WGS sequence"/>
</dbReference>
<dbReference type="Gene3D" id="3.40.50.300">
    <property type="entry name" value="P-loop containing nucleotide triphosphate hydrolases"/>
    <property type="match status" value="1"/>
</dbReference>
<organism evidence="11 12">
    <name type="scientific">Sporomusa malonica</name>
    <dbReference type="NCBI Taxonomy" id="112901"/>
    <lineage>
        <taxon>Bacteria</taxon>
        <taxon>Bacillati</taxon>
        <taxon>Bacillota</taxon>
        <taxon>Negativicutes</taxon>
        <taxon>Selenomonadales</taxon>
        <taxon>Sporomusaceae</taxon>
        <taxon>Sporomusa</taxon>
    </lineage>
</organism>
<evidence type="ECO:0000256" key="10">
    <source>
        <dbReference type="ARBA" id="ARBA00032441"/>
    </source>
</evidence>
<name>A0A1W2ETX8_9FIRM</name>
<reference evidence="11 12" key="1">
    <citation type="submission" date="2017-04" db="EMBL/GenBank/DDBJ databases">
        <authorList>
            <person name="Afonso C.L."/>
            <person name="Miller P.J."/>
            <person name="Scott M.A."/>
            <person name="Spackman E."/>
            <person name="Goraichik I."/>
            <person name="Dimitrov K.M."/>
            <person name="Suarez D.L."/>
            <person name="Swayne D.E."/>
        </authorList>
    </citation>
    <scope>NUCLEOTIDE SEQUENCE [LARGE SCALE GENOMIC DNA]</scope>
    <source>
        <strain evidence="11 12">DSM 5090</strain>
    </source>
</reference>